<feature type="transmembrane region" description="Helical" evidence="15">
    <location>
        <begin position="143"/>
        <end position="163"/>
    </location>
</feature>
<keyword evidence="6 14" id="KW-0812">Transmembrane</keyword>
<evidence type="ECO:0000256" key="13">
    <source>
        <dbReference type="ARBA" id="ARBA00023284"/>
    </source>
</evidence>
<feature type="transmembrane region" description="Helical" evidence="15">
    <location>
        <begin position="67"/>
        <end position="85"/>
    </location>
</feature>
<evidence type="ECO:0000256" key="15">
    <source>
        <dbReference type="SAM" id="Phobius"/>
    </source>
</evidence>
<comment type="function">
    <text evidence="14">Required for disulfide bond formation in some periplasmic proteins. Acts by oxidizing the DsbA protein.</text>
</comment>
<evidence type="ECO:0000256" key="10">
    <source>
        <dbReference type="ARBA" id="ARBA00023136"/>
    </source>
</evidence>
<dbReference type="Gene3D" id="1.20.1550.10">
    <property type="entry name" value="DsbB-like"/>
    <property type="match status" value="1"/>
</dbReference>
<dbReference type="GO" id="GO:0006457">
    <property type="term" value="P:protein folding"/>
    <property type="evidence" value="ECO:0007669"/>
    <property type="project" value="InterPro"/>
</dbReference>
<dbReference type="Proteomes" id="UP000337909">
    <property type="component" value="Unassembled WGS sequence"/>
</dbReference>
<evidence type="ECO:0000256" key="11">
    <source>
        <dbReference type="ARBA" id="ARBA00023157"/>
    </source>
</evidence>
<keyword evidence="3 14" id="KW-0813">Transport</keyword>
<comment type="caution">
    <text evidence="14">Lacks conserved residue(s) required for the propagation of feature annotation.</text>
</comment>
<dbReference type="Pfam" id="PF02600">
    <property type="entry name" value="DsbB"/>
    <property type="match status" value="1"/>
</dbReference>
<evidence type="ECO:0000313" key="16">
    <source>
        <dbReference type="EMBL" id="VVN73767.1"/>
    </source>
</evidence>
<evidence type="ECO:0000256" key="9">
    <source>
        <dbReference type="ARBA" id="ARBA00023002"/>
    </source>
</evidence>
<keyword evidence="4 14" id="KW-1003">Cell membrane</keyword>
<dbReference type="GO" id="GO:0009055">
    <property type="term" value="F:electron transfer activity"/>
    <property type="evidence" value="ECO:0007669"/>
    <property type="project" value="UniProtKB-UniRule"/>
</dbReference>
<dbReference type="RefSeq" id="WP_150640705.1">
    <property type="nucleotide sequence ID" value="NZ_CABVHQ010000004.1"/>
</dbReference>
<feature type="topological domain" description="Cytoplasmic" evidence="14">
    <location>
        <begin position="62"/>
        <end position="67"/>
    </location>
</feature>
<evidence type="ECO:0000256" key="4">
    <source>
        <dbReference type="ARBA" id="ARBA00022475"/>
    </source>
</evidence>
<name>A0A5E7ABY9_PSEFL</name>
<dbReference type="InterPro" id="IPR050183">
    <property type="entry name" value="DsbB"/>
</dbReference>
<dbReference type="GO" id="GO:0015035">
    <property type="term" value="F:protein-disulfide reductase activity"/>
    <property type="evidence" value="ECO:0007669"/>
    <property type="project" value="UniProtKB-UniRule"/>
</dbReference>
<feature type="topological domain" description="Cytoplasmic" evidence="14">
    <location>
        <begin position="162"/>
        <end position="173"/>
    </location>
</feature>
<dbReference type="PANTHER" id="PTHR36570:SF3">
    <property type="entry name" value="DISULFIDE BOND FORMATION PROTEIN B"/>
    <property type="match status" value="1"/>
</dbReference>
<feature type="transmembrane region" description="Helical" evidence="15">
    <location>
        <begin position="42"/>
        <end position="60"/>
    </location>
</feature>
<feature type="topological domain" description="Periplasmic" evidence="14">
    <location>
        <begin position="27"/>
        <end position="44"/>
    </location>
</feature>
<dbReference type="HAMAP" id="MF_00286">
    <property type="entry name" value="DsbB"/>
    <property type="match status" value="1"/>
</dbReference>
<feature type="disulfide bond" description="Redox-active" evidence="14">
    <location>
        <begin position="36"/>
        <end position="39"/>
    </location>
</feature>
<keyword evidence="5 14" id="KW-0997">Cell inner membrane</keyword>
<evidence type="ECO:0000256" key="1">
    <source>
        <dbReference type="ARBA" id="ARBA00004429"/>
    </source>
</evidence>
<organism evidence="16 17">
    <name type="scientific">Pseudomonas fluorescens</name>
    <dbReference type="NCBI Taxonomy" id="294"/>
    <lineage>
        <taxon>Bacteria</taxon>
        <taxon>Pseudomonadati</taxon>
        <taxon>Pseudomonadota</taxon>
        <taxon>Gammaproteobacteria</taxon>
        <taxon>Pseudomonadales</taxon>
        <taxon>Pseudomonadaceae</taxon>
        <taxon>Pseudomonas</taxon>
    </lineage>
</organism>
<evidence type="ECO:0000256" key="7">
    <source>
        <dbReference type="ARBA" id="ARBA00022982"/>
    </source>
</evidence>
<evidence type="ECO:0000256" key="8">
    <source>
        <dbReference type="ARBA" id="ARBA00022989"/>
    </source>
</evidence>
<protein>
    <recommendedName>
        <fullName evidence="14">Disulfide bond formation protein B</fullName>
    </recommendedName>
    <alternativeName>
        <fullName evidence="14">Disulfide oxidoreductase</fullName>
    </alternativeName>
</protein>
<dbReference type="EMBL" id="CABVHQ010000004">
    <property type="protein sequence ID" value="VVN73767.1"/>
    <property type="molecule type" value="Genomic_DNA"/>
</dbReference>
<evidence type="ECO:0000256" key="5">
    <source>
        <dbReference type="ARBA" id="ARBA00022519"/>
    </source>
</evidence>
<evidence type="ECO:0000256" key="3">
    <source>
        <dbReference type="ARBA" id="ARBA00022448"/>
    </source>
</evidence>
<comment type="subcellular location">
    <subcellularLocation>
        <location evidence="1 14">Cell inner membrane</location>
        <topology evidence="1 14">Multi-pass membrane protein</topology>
    </subcellularLocation>
</comment>
<dbReference type="GO" id="GO:0005886">
    <property type="term" value="C:plasma membrane"/>
    <property type="evidence" value="ECO:0007669"/>
    <property type="project" value="UniProtKB-SubCell"/>
</dbReference>
<keyword evidence="7 14" id="KW-0249">Electron transport</keyword>
<evidence type="ECO:0000256" key="2">
    <source>
        <dbReference type="ARBA" id="ARBA00008823"/>
    </source>
</evidence>
<keyword evidence="8 14" id="KW-1133">Transmembrane helix</keyword>
<dbReference type="PANTHER" id="PTHR36570">
    <property type="entry name" value="DISULFIDE BOND FORMATION PROTEIN B"/>
    <property type="match status" value="1"/>
</dbReference>
<keyword evidence="9 14" id="KW-0560">Oxidoreductase</keyword>
<evidence type="ECO:0000256" key="12">
    <source>
        <dbReference type="ARBA" id="ARBA00023186"/>
    </source>
</evidence>
<accession>A0A5E7ABY9</accession>
<reference evidence="16 17" key="1">
    <citation type="submission" date="2019-09" db="EMBL/GenBank/DDBJ databases">
        <authorList>
            <person name="Chandra G."/>
            <person name="Truman W A."/>
        </authorList>
    </citation>
    <scope>NUCLEOTIDE SEQUENCE [LARGE SCALE GENOMIC DNA]</scope>
    <source>
        <strain evidence="16">PS691</strain>
    </source>
</reference>
<dbReference type="AlphaFoldDB" id="A0A5E7ABY9"/>
<gene>
    <name evidence="16" type="primary">dsbB_1</name>
    <name evidence="14" type="synonym">dsbB</name>
    <name evidence="16" type="ORF">PS691_00587</name>
</gene>
<sequence>MFLARSRSLFLMAFTAGALALGASLYLEYAVGLEPCSLCTVQRFFLVLLTAICLIAAVHGPSRTGCYLYWLLSLLSSLGGMLTAWRHVLLQNSPQERWQGCSPGLEYLLGNMSWSGALKRVFQGTAECTRISWTLFDMSIPEWSLLFFVGMICLGIFQLLQFLRFTRCRAVRG</sequence>
<dbReference type="InterPro" id="IPR023380">
    <property type="entry name" value="DsbB-like_sf"/>
</dbReference>
<keyword evidence="12 14" id="KW-0143">Chaperone</keyword>
<keyword evidence="13 14" id="KW-0676">Redox-active center</keyword>
<proteinExistence type="inferred from homology"/>
<keyword evidence="11 14" id="KW-1015">Disulfide bond</keyword>
<keyword evidence="10 14" id="KW-0472">Membrane</keyword>
<evidence type="ECO:0000256" key="6">
    <source>
        <dbReference type="ARBA" id="ARBA00022692"/>
    </source>
</evidence>
<evidence type="ECO:0000256" key="14">
    <source>
        <dbReference type="HAMAP-Rule" id="MF_00286"/>
    </source>
</evidence>
<comment type="similarity">
    <text evidence="2 14">Belongs to the DsbB family.</text>
</comment>
<feature type="topological domain" description="Cytoplasmic" evidence="14">
    <location>
        <begin position="1"/>
        <end position="9"/>
    </location>
</feature>
<evidence type="ECO:0000313" key="17">
    <source>
        <dbReference type="Proteomes" id="UP000337909"/>
    </source>
</evidence>
<dbReference type="InterPro" id="IPR022920">
    <property type="entry name" value="Disulphide_bond_form_DsbB"/>
</dbReference>
<dbReference type="OrthoDB" id="3711263at2"/>
<dbReference type="InterPro" id="IPR003752">
    <property type="entry name" value="DiS_bond_form_DsbB/BdbC"/>
</dbReference>
<dbReference type="SUPFAM" id="SSF158442">
    <property type="entry name" value="DsbB-like"/>
    <property type="match status" value="1"/>
</dbReference>